<dbReference type="Pfam" id="PF00849">
    <property type="entry name" value="PseudoU_synth_2"/>
    <property type="match status" value="1"/>
</dbReference>
<accession>A0A075GDZ6</accession>
<name>A0A075GDZ6_9EURY</name>
<dbReference type="GO" id="GO:0000455">
    <property type="term" value="P:enzyme-directed rRNA pseudouridine synthesis"/>
    <property type="evidence" value="ECO:0007669"/>
    <property type="project" value="TreeGrafter"/>
</dbReference>
<keyword evidence="3" id="KW-0694">RNA-binding</keyword>
<evidence type="ECO:0000313" key="5">
    <source>
        <dbReference type="EMBL" id="AIF01889.1"/>
    </source>
</evidence>
<evidence type="ECO:0000256" key="3">
    <source>
        <dbReference type="PROSITE-ProRule" id="PRU00182"/>
    </source>
</evidence>
<comment type="similarity">
    <text evidence="1">Belongs to the pseudouridine synthase RluA family.</text>
</comment>
<organism evidence="5">
    <name type="scientific">uncultured marine group II/III euryarchaeote KM3_150_B07</name>
    <dbReference type="NCBI Taxonomy" id="1457892"/>
    <lineage>
        <taxon>Archaea</taxon>
        <taxon>Methanobacteriati</taxon>
        <taxon>Methanobacteriota</taxon>
        <taxon>environmental samples</taxon>
    </lineage>
</organism>
<dbReference type="SUPFAM" id="SSF55120">
    <property type="entry name" value="Pseudouridine synthase"/>
    <property type="match status" value="1"/>
</dbReference>
<dbReference type="GO" id="GO:0003723">
    <property type="term" value="F:RNA binding"/>
    <property type="evidence" value="ECO:0007669"/>
    <property type="project" value="UniProtKB-KW"/>
</dbReference>
<gene>
    <name evidence="5" type="primary">rluD</name>
</gene>
<dbReference type="AlphaFoldDB" id="A0A075GDZ6"/>
<dbReference type="InterPro" id="IPR006145">
    <property type="entry name" value="PsdUridine_synth_RsuA/RluA"/>
</dbReference>
<dbReference type="EC" id="5.4.99.23" evidence="5"/>
<evidence type="ECO:0000259" key="4">
    <source>
        <dbReference type="Pfam" id="PF00849"/>
    </source>
</evidence>
<keyword evidence="2 5" id="KW-0413">Isomerase</keyword>
<protein>
    <submittedName>
        <fullName evidence="5">Putative RNA pseudouridine synthase YlyB (RluD)</fullName>
        <ecNumber evidence="5">5.4.99.23</ecNumber>
    </submittedName>
</protein>
<dbReference type="InterPro" id="IPR020103">
    <property type="entry name" value="PsdUridine_synth_cat_dom_sf"/>
</dbReference>
<dbReference type="PANTHER" id="PTHR21600">
    <property type="entry name" value="MITOCHONDRIAL RNA PSEUDOURIDINE SYNTHASE"/>
    <property type="match status" value="1"/>
</dbReference>
<evidence type="ECO:0000256" key="1">
    <source>
        <dbReference type="ARBA" id="ARBA00010876"/>
    </source>
</evidence>
<dbReference type="CDD" id="cd00165">
    <property type="entry name" value="S4"/>
    <property type="match status" value="1"/>
</dbReference>
<dbReference type="PANTHER" id="PTHR21600:SF44">
    <property type="entry name" value="RIBOSOMAL LARGE SUBUNIT PSEUDOURIDINE SYNTHASE D"/>
    <property type="match status" value="1"/>
</dbReference>
<dbReference type="GO" id="GO:0160140">
    <property type="term" value="F:23S rRNA pseudouridine(1911/1915/1917) synthase activity"/>
    <property type="evidence" value="ECO:0007669"/>
    <property type="project" value="UniProtKB-EC"/>
</dbReference>
<dbReference type="Gene3D" id="3.30.2350.10">
    <property type="entry name" value="Pseudouridine synthase"/>
    <property type="match status" value="1"/>
</dbReference>
<proteinExistence type="inferred from homology"/>
<dbReference type="EMBL" id="KF900633">
    <property type="protein sequence ID" value="AIF01889.1"/>
    <property type="molecule type" value="Genomic_DNA"/>
</dbReference>
<feature type="domain" description="Pseudouridine synthase RsuA/RluA-like" evidence="4">
    <location>
        <begin position="89"/>
        <end position="240"/>
    </location>
</feature>
<dbReference type="PROSITE" id="PS50889">
    <property type="entry name" value="S4"/>
    <property type="match status" value="1"/>
</dbReference>
<dbReference type="InterPro" id="IPR006224">
    <property type="entry name" value="PsdUridine_synth_RluA-like_CS"/>
</dbReference>
<dbReference type="PROSITE" id="PS01129">
    <property type="entry name" value="PSI_RLU"/>
    <property type="match status" value="1"/>
</dbReference>
<reference evidence="5" key="1">
    <citation type="journal article" date="2014" name="Genome Biol. Evol.">
        <title>Pangenome evidence for extensive interdomain horizontal transfer affecting lineage core and shell genes in uncultured planktonic thaumarchaeota and euryarchaeota.</title>
        <authorList>
            <person name="Deschamps P."/>
            <person name="Zivanovic Y."/>
            <person name="Moreira D."/>
            <person name="Rodriguez-Valera F."/>
            <person name="Lopez-Garcia P."/>
        </authorList>
    </citation>
    <scope>NUCLEOTIDE SEQUENCE</scope>
</reference>
<evidence type="ECO:0000256" key="2">
    <source>
        <dbReference type="ARBA" id="ARBA00023235"/>
    </source>
</evidence>
<dbReference type="InterPro" id="IPR006225">
    <property type="entry name" value="PsdUridine_synth_RluC/D"/>
</dbReference>
<dbReference type="NCBIfam" id="TIGR00005">
    <property type="entry name" value="rluA_subfam"/>
    <property type="match status" value="1"/>
</dbReference>
<sequence>MKFNVEEESFLLPTLVLMFPQSTKTKLRKMLTGGRVLVNGIPVYKAKELLFSGDEVQIINHADAIKKSPPPKPKKQLSKLKILFEDDFILVVEKPAGLLSVATDKLENDTLHSRCVDYVKHQSERAWCHIVHRLDRDTSGVMVFAKNHKIKEKLQTQFAQRDVERVYHALVEGGPEKSEGMDSSWLVEDKHLYVKRVKSTYKGSKESITHWRVEDRDEFVSLIEIKIETGRRHQIRMAMQFLGCPIVGDTVHGATTNPLNRICLHATSLGFLHPSSDKFVLYDSNVPFANRDKNNLG</sequence>
<dbReference type="CDD" id="cd02869">
    <property type="entry name" value="PseudoU_synth_RluA_like"/>
    <property type="match status" value="1"/>
</dbReference>
<dbReference type="InterPro" id="IPR050188">
    <property type="entry name" value="RluA_PseudoU_synthase"/>
</dbReference>